<protein>
    <submittedName>
        <fullName evidence="2">Uncharacterized protein</fullName>
    </submittedName>
</protein>
<evidence type="ECO:0000256" key="1">
    <source>
        <dbReference type="SAM" id="MobiDB-lite"/>
    </source>
</evidence>
<feature type="compositionally biased region" description="Basic residues" evidence="1">
    <location>
        <begin position="747"/>
        <end position="758"/>
    </location>
</feature>
<evidence type="ECO:0000313" key="2">
    <source>
        <dbReference type="EMBL" id="KZT50597.1"/>
    </source>
</evidence>
<feature type="compositionally biased region" description="Basic and acidic residues" evidence="1">
    <location>
        <begin position="275"/>
        <end position="284"/>
    </location>
</feature>
<feature type="compositionally biased region" description="Basic and acidic residues" evidence="1">
    <location>
        <begin position="737"/>
        <end position="746"/>
    </location>
</feature>
<proteinExistence type="predicted"/>
<dbReference type="Proteomes" id="UP000076842">
    <property type="component" value="Unassembled WGS sequence"/>
</dbReference>
<reference evidence="2 3" key="1">
    <citation type="journal article" date="2016" name="Mol. Biol. Evol.">
        <title>Comparative Genomics of Early-Diverging Mushroom-Forming Fungi Provides Insights into the Origins of Lignocellulose Decay Capabilities.</title>
        <authorList>
            <person name="Nagy L.G."/>
            <person name="Riley R."/>
            <person name="Tritt A."/>
            <person name="Adam C."/>
            <person name="Daum C."/>
            <person name="Floudas D."/>
            <person name="Sun H."/>
            <person name="Yadav J.S."/>
            <person name="Pangilinan J."/>
            <person name="Larsson K.H."/>
            <person name="Matsuura K."/>
            <person name="Barry K."/>
            <person name="Labutti K."/>
            <person name="Kuo R."/>
            <person name="Ohm R.A."/>
            <person name="Bhattacharya S.S."/>
            <person name="Shirouzu T."/>
            <person name="Yoshinaga Y."/>
            <person name="Martin F.M."/>
            <person name="Grigoriev I.V."/>
            <person name="Hibbett D.S."/>
        </authorList>
    </citation>
    <scope>NUCLEOTIDE SEQUENCE [LARGE SCALE GENOMIC DNA]</scope>
    <source>
        <strain evidence="2 3">HHB12733</strain>
    </source>
</reference>
<feature type="compositionally biased region" description="Acidic residues" evidence="1">
    <location>
        <begin position="305"/>
        <end position="314"/>
    </location>
</feature>
<keyword evidence="3" id="KW-1185">Reference proteome</keyword>
<gene>
    <name evidence="2" type="ORF">CALCODRAFT_521870</name>
</gene>
<name>A0A165CCX0_9BASI</name>
<dbReference type="AlphaFoldDB" id="A0A165CCX0"/>
<dbReference type="InParanoid" id="A0A165CCX0"/>
<feature type="region of interest" description="Disordered" evidence="1">
    <location>
        <begin position="531"/>
        <end position="578"/>
    </location>
</feature>
<feature type="compositionally biased region" description="Basic and acidic residues" evidence="1">
    <location>
        <begin position="708"/>
        <end position="724"/>
    </location>
</feature>
<sequence length="758" mass="83509">MAQTASTPIASRVGISASNNLSDGPNTAFGLFNISMMKPWSLAQVPDLSTPLLMQMRNSLAAWSDEIQSTLLGRLDDDDVIPQLLSPDVSQLSTAELHQWYYYRQMTYTEVHRIKLQYYDRDELPMRWVYVEELLGKARAARYRTGAYLIMDNGVPDSALSADLQAQRAWLRDSASDGIHWAIEEEKRLQEIINNSIAETLDRTDIRKMAHQIEVAWLQTQTMLREARNLRACASTPDAVPATSALSVGENGSQSTAVNPSDQEHVRSQSVRGSHSHELRHTFLDDSDDDIPPIRLPEPARGYDSDSDDESEDGEDDIVFRHQIRLGQFGDRSPTPQPYQPSAPIKSPPEAVNRPQSPVAAARGAPNALGLVLPSLDRPREATAVVPLDLTAPEASVLDPPSLRTPILPTRPVDSRSPKEMNVLPDGSGHQDVLARDGTLSASGPVTNLADEVQDVEKHNDLVHLGPILLETQENNGRVSASMPSEADVPAVRPLLSALSPTVGDQSPGQSESTTDIAIQNIPHPMRVVEAPDLAQFSSTAKGRKRKARSDDDMDEPTSTADFGRPTKRRKRDDTRDEVAVARGRRMVNQLRIHLVAQQGRLEQADDTVVLPNRDKELGQGMMQPMPASTMRHNPNHTSDGDEHIPTAVYESTGQNLVERVHNNIERSAASSSQTMLLPVTAQTSQRMTRSMTRAAARTRTTADALDAMEKPTEGASDNTEKTAKKSTASIQKKVRKAVEAVEKEKLRRGRSNKGRRK</sequence>
<accession>A0A165CCX0</accession>
<feature type="region of interest" description="Disordered" evidence="1">
    <location>
        <begin position="242"/>
        <end position="314"/>
    </location>
</feature>
<dbReference type="EMBL" id="KV424158">
    <property type="protein sequence ID" value="KZT50597.1"/>
    <property type="molecule type" value="Genomic_DNA"/>
</dbReference>
<feature type="region of interest" description="Disordered" evidence="1">
    <location>
        <begin position="697"/>
        <end position="758"/>
    </location>
</feature>
<evidence type="ECO:0000313" key="3">
    <source>
        <dbReference type="Proteomes" id="UP000076842"/>
    </source>
</evidence>
<feature type="region of interest" description="Disordered" evidence="1">
    <location>
        <begin position="326"/>
        <end position="362"/>
    </location>
</feature>
<organism evidence="2 3">
    <name type="scientific">Calocera cornea HHB12733</name>
    <dbReference type="NCBI Taxonomy" id="1353952"/>
    <lineage>
        <taxon>Eukaryota</taxon>
        <taxon>Fungi</taxon>
        <taxon>Dikarya</taxon>
        <taxon>Basidiomycota</taxon>
        <taxon>Agaricomycotina</taxon>
        <taxon>Dacrymycetes</taxon>
        <taxon>Dacrymycetales</taxon>
        <taxon>Dacrymycetaceae</taxon>
        <taxon>Calocera</taxon>
    </lineage>
</organism>
<feature type="compositionally biased region" description="Polar residues" evidence="1">
    <location>
        <begin position="244"/>
        <end position="261"/>
    </location>
</feature>